<name>A0ABD3VSH1_SINWO</name>
<evidence type="ECO:0000313" key="1">
    <source>
        <dbReference type="EMBL" id="KAL3864530.1"/>
    </source>
</evidence>
<protein>
    <submittedName>
        <fullName evidence="1">Uncharacterized protein</fullName>
    </submittedName>
</protein>
<dbReference type="AlphaFoldDB" id="A0ABD3VSH1"/>
<dbReference type="Proteomes" id="UP001634394">
    <property type="component" value="Unassembled WGS sequence"/>
</dbReference>
<dbReference type="EMBL" id="JBJQND010000010">
    <property type="protein sequence ID" value="KAL3864530.1"/>
    <property type="molecule type" value="Genomic_DNA"/>
</dbReference>
<accession>A0ABD3VSH1</accession>
<comment type="caution">
    <text evidence="1">The sequence shown here is derived from an EMBL/GenBank/DDBJ whole genome shotgun (WGS) entry which is preliminary data.</text>
</comment>
<keyword evidence="2" id="KW-1185">Reference proteome</keyword>
<organism evidence="1 2">
    <name type="scientific">Sinanodonta woodiana</name>
    <name type="common">Chinese pond mussel</name>
    <name type="synonym">Anodonta woodiana</name>
    <dbReference type="NCBI Taxonomy" id="1069815"/>
    <lineage>
        <taxon>Eukaryota</taxon>
        <taxon>Metazoa</taxon>
        <taxon>Spiralia</taxon>
        <taxon>Lophotrochozoa</taxon>
        <taxon>Mollusca</taxon>
        <taxon>Bivalvia</taxon>
        <taxon>Autobranchia</taxon>
        <taxon>Heteroconchia</taxon>
        <taxon>Palaeoheterodonta</taxon>
        <taxon>Unionida</taxon>
        <taxon>Unionoidea</taxon>
        <taxon>Unionidae</taxon>
        <taxon>Unioninae</taxon>
        <taxon>Sinanodonta</taxon>
    </lineage>
</organism>
<gene>
    <name evidence="1" type="ORF">ACJMK2_006204</name>
</gene>
<sequence length="95" mass="10692">MLAKFPFNDQTLKTLVEAVLQLSDKLVIANGKRCQLEDELRDFQLSPASDMPSFTQRETPLDVFWVNINGVSTPLKKPRFSNLVKLSMAALSLPQ</sequence>
<evidence type="ECO:0000313" key="2">
    <source>
        <dbReference type="Proteomes" id="UP001634394"/>
    </source>
</evidence>
<reference evidence="1 2" key="1">
    <citation type="submission" date="2024-11" db="EMBL/GenBank/DDBJ databases">
        <title>Chromosome-level genome assembly of the freshwater bivalve Anodonta woodiana.</title>
        <authorList>
            <person name="Chen X."/>
        </authorList>
    </citation>
    <scope>NUCLEOTIDE SEQUENCE [LARGE SCALE GENOMIC DNA]</scope>
    <source>
        <strain evidence="1">MN2024</strain>
        <tissue evidence="1">Gills</tissue>
    </source>
</reference>
<proteinExistence type="predicted"/>